<evidence type="ECO:0000256" key="3">
    <source>
        <dbReference type="ARBA" id="ARBA00022806"/>
    </source>
</evidence>
<sequence>MSDTNKVQLDTGVDAAGTIDEQDPVLIEEQAHLDKIYAKLSAMRDELAAELEHGHEGAAADLRALSDEIRPDFGGAADEVMETLAAIETLNSVIDAYNQYHDFSVDKLRRLLLLLRQPYFAKVRLKMAPDRPARDVYIGAAGMTDERSRPLIVDWRNPVAETYYNQENGQTSYTVNGRTRTVELELRRQFDITRNHLNTYFDTTIAIEDSLLLGALRRHHSEKLKDITATIQREQNEVVRHEDVPALLVNGIAGSGKTSVMLQRIAFLLYRERETLSPSQVHLFGPNAVFEHYIDNVLPSMGEANPQVYTWRDFCEAQGAGGRDLGVDTDPASLEALEAGMGSLFLTVSDLREIRVGDTVLLKANQVEGAVDKYARFGVGPRFCALVTDDLHDRVNRRIASMSKDEELQEEMLGLDVDDQVRFFGETVSPENEQETASLTRRWLEQRFAAAHDEIDRLAWLRLDRVAMRMLNKPSVSASEWLYLRLLITGRGDTDARYVMIDEVQDYTTAQLMVLARHFSRAHFLMLGDEHQAIREGTASFAQIRELFCRTHGSVDECRLLTSYRSSPEITALFSGLVEHDEPVKLASVHRSGVAPHIEVLPDRDAFLAALRERVAAAHDAEGLTAVVAADDGAVSWLAKQLGGAADVIKNDRELPATGVVLMSLRLAKGLEFDHVIIPDASAETYPDTPLARRRLYTAVSRAMHEVTLLAQGELTPLVSA</sequence>
<evidence type="ECO:0000256" key="4">
    <source>
        <dbReference type="ARBA" id="ARBA00022840"/>
    </source>
</evidence>
<dbReference type="GO" id="GO:0005524">
    <property type="term" value="F:ATP binding"/>
    <property type="evidence" value="ECO:0007669"/>
    <property type="project" value="UniProtKB-UniRule"/>
</dbReference>
<keyword evidence="1 5" id="KW-0547">Nucleotide-binding</keyword>
<dbReference type="Pfam" id="PF01443">
    <property type="entry name" value="Viral_helicase1"/>
    <property type="match status" value="1"/>
</dbReference>
<dbReference type="Proteomes" id="UP000273154">
    <property type="component" value="Chromosome"/>
</dbReference>
<dbReference type="Gene3D" id="3.40.50.300">
    <property type="entry name" value="P-loop containing nucleotide triphosphate hydrolases"/>
    <property type="match status" value="3"/>
</dbReference>
<keyword evidence="6" id="KW-0175">Coiled coil</keyword>
<dbReference type="PANTHER" id="PTHR11070">
    <property type="entry name" value="UVRD / RECB / PCRA DNA HELICASE FAMILY MEMBER"/>
    <property type="match status" value="1"/>
</dbReference>
<keyword evidence="2 5" id="KW-0378">Hydrolase</keyword>
<name>A0A3G9JWD2_9ACTN</name>
<dbReference type="InterPro" id="IPR027417">
    <property type="entry name" value="P-loop_NTPase"/>
</dbReference>
<dbReference type="SUPFAM" id="SSF52540">
    <property type="entry name" value="P-loop containing nucleoside triphosphate hydrolases"/>
    <property type="match status" value="1"/>
</dbReference>
<dbReference type="KEGG" id="pcat:Pcatena_03680"/>
<dbReference type="EMBL" id="AP019367">
    <property type="protein sequence ID" value="BBH49781.1"/>
    <property type="molecule type" value="Genomic_DNA"/>
</dbReference>
<gene>
    <name evidence="8" type="primary">helD</name>
    <name evidence="8" type="ORF">Pcatena_03680</name>
</gene>
<dbReference type="PANTHER" id="PTHR11070:SF17">
    <property type="entry name" value="DNA HELICASE IV"/>
    <property type="match status" value="1"/>
</dbReference>
<dbReference type="AlphaFoldDB" id="A0A3G9JWD2"/>
<evidence type="ECO:0000256" key="2">
    <source>
        <dbReference type="ARBA" id="ARBA00022801"/>
    </source>
</evidence>
<evidence type="ECO:0000313" key="9">
    <source>
        <dbReference type="Proteomes" id="UP000273154"/>
    </source>
</evidence>
<evidence type="ECO:0000259" key="7">
    <source>
        <dbReference type="PROSITE" id="PS51198"/>
    </source>
</evidence>
<dbReference type="InterPro" id="IPR000212">
    <property type="entry name" value="DNA_helicase_UvrD/REP"/>
</dbReference>
<dbReference type="GO" id="GO:0043138">
    <property type="term" value="F:3'-5' DNA helicase activity"/>
    <property type="evidence" value="ECO:0007669"/>
    <property type="project" value="TreeGrafter"/>
</dbReference>
<evidence type="ECO:0000313" key="8">
    <source>
        <dbReference type="EMBL" id="BBH49781.1"/>
    </source>
</evidence>
<protein>
    <submittedName>
        <fullName evidence="8">ATP-dependent DNA helicase</fullName>
    </submittedName>
</protein>
<dbReference type="InterPro" id="IPR027785">
    <property type="entry name" value="UvrD-like_helicase_C"/>
</dbReference>
<dbReference type="Pfam" id="PF13538">
    <property type="entry name" value="UvrD_C_2"/>
    <property type="match status" value="1"/>
</dbReference>
<dbReference type="PROSITE" id="PS51198">
    <property type="entry name" value="UVRD_HELICASE_ATP_BIND"/>
    <property type="match status" value="1"/>
</dbReference>
<evidence type="ECO:0000256" key="6">
    <source>
        <dbReference type="SAM" id="Coils"/>
    </source>
</evidence>
<evidence type="ECO:0000256" key="1">
    <source>
        <dbReference type="ARBA" id="ARBA00022741"/>
    </source>
</evidence>
<proteinExistence type="predicted"/>
<dbReference type="GO" id="GO:0005829">
    <property type="term" value="C:cytosol"/>
    <property type="evidence" value="ECO:0007669"/>
    <property type="project" value="TreeGrafter"/>
</dbReference>
<dbReference type="InterPro" id="IPR027351">
    <property type="entry name" value="(+)RNA_virus_helicase_core_dom"/>
</dbReference>
<keyword evidence="3 5" id="KW-0347">Helicase</keyword>
<dbReference type="GO" id="GO:0016787">
    <property type="term" value="F:hydrolase activity"/>
    <property type="evidence" value="ECO:0007669"/>
    <property type="project" value="UniProtKB-UniRule"/>
</dbReference>
<keyword evidence="9" id="KW-1185">Reference proteome</keyword>
<dbReference type="RefSeq" id="WP_126421129.1">
    <property type="nucleotide sequence ID" value="NZ_AP019367.1"/>
</dbReference>
<evidence type="ECO:0000256" key="5">
    <source>
        <dbReference type="PROSITE-ProRule" id="PRU00560"/>
    </source>
</evidence>
<feature type="domain" description="UvrD-like helicase ATP-binding" evidence="7">
    <location>
        <begin position="230"/>
        <end position="567"/>
    </location>
</feature>
<feature type="binding site" evidence="5">
    <location>
        <begin position="251"/>
        <end position="258"/>
    </location>
    <ligand>
        <name>ATP</name>
        <dbReference type="ChEBI" id="CHEBI:30616"/>
    </ligand>
</feature>
<reference evidence="9" key="1">
    <citation type="submission" date="2018-11" db="EMBL/GenBank/DDBJ databases">
        <title>Comparative genomics of Parolsenella catena and Libanicoccus massiliensis: Reclassification of Libanicoccus massiliensis as Parolsenella massiliensis comb. nov.</title>
        <authorList>
            <person name="Sakamoto M."/>
            <person name="Ikeyama N."/>
            <person name="Murakami T."/>
            <person name="Mori H."/>
            <person name="Yuki M."/>
            <person name="Ohkuma M."/>
        </authorList>
    </citation>
    <scope>NUCLEOTIDE SEQUENCE [LARGE SCALE GENOMIC DNA]</scope>
    <source>
        <strain evidence="9">JCM 31932</strain>
    </source>
</reference>
<dbReference type="OrthoDB" id="3196525at2"/>
<organism evidence="8 9">
    <name type="scientific">Parolsenella catena</name>
    <dbReference type="NCBI Taxonomy" id="2003188"/>
    <lineage>
        <taxon>Bacteria</taxon>
        <taxon>Bacillati</taxon>
        <taxon>Actinomycetota</taxon>
        <taxon>Coriobacteriia</taxon>
        <taxon>Coriobacteriales</taxon>
        <taxon>Atopobiaceae</taxon>
        <taxon>Parolsenella</taxon>
    </lineage>
</organism>
<dbReference type="GeneID" id="88848510"/>
<feature type="coiled-coil region" evidence="6">
    <location>
        <begin position="217"/>
        <end position="244"/>
    </location>
</feature>
<dbReference type="GO" id="GO:0000725">
    <property type="term" value="P:recombinational repair"/>
    <property type="evidence" value="ECO:0007669"/>
    <property type="project" value="TreeGrafter"/>
</dbReference>
<dbReference type="InterPro" id="IPR014016">
    <property type="entry name" value="UvrD-like_ATP-bd"/>
</dbReference>
<accession>A0A3G9JWD2</accession>
<dbReference type="GO" id="GO:0003677">
    <property type="term" value="F:DNA binding"/>
    <property type="evidence" value="ECO:0007669"/>
    <property type="project" value="InterPro"/>
</dbReference>
<keyword evidence="4 5" id="KW-0067">ATP-binding</keyword>